<keyword evidence="2" id="KW-1185">Reference proteome</keyword>
<dbReference type="Proteomes" id="UP001316803">
    <property type="component" value="Unassembled WGS sequence"/>
</dbReference>
<gene>
    <name evidence="1" type="ORF">OHC33_001488</name>
</gene>
<dbReference type="EMBL" id="JAKLMC020000003">
    <property type="protein sequence ID" value="KAK5957119.1"/>
    <property type="molecule type" value="Genomic_DNA"/>
</dbReference>
<sequence>MTYLSHAELHLFYALQLSQPTHALPLLRYVMTKLGRNSTDRREVQVFLTLDETGTHKWYGNPGMIRHWRQGRNPHYMEVAGPNDNTDGFRHNWPKHIEREARDVAALETSFESRTDILTRIAHMDRDVFKNAALPRGSILTNAEIYKYLLKEAYVVTYTFEKPPVQESNAETDVTVASTSDEEEAGFDRLEENHILKSAAARRGEAAAKALGPGGDADKGTYMFWLKFLSV</sequence>
<evidence type="ECO:0000313" key="2">
    <source>
        <dbReference type="Proteomes" id="UP001316803"/>
    </source>
</evidence>
<reference evidence="1 2" key="1">
    <citation type="submission" date="2022-12" db="EMBL/GenBank/DDBJ databases">
        <title>Genomic features and morphological characterization of a novel Knufia sp. strain isolated from spacecraft assembly facility.</title>
        <authorList>
            <person name="Teixeira M."/>
            <person name="Chander A.M."/>
            <person name="Stajich J.E."/>
            <person name="Venkateswaran K."/>
        </authorList>
    </citation>
    <scope>NUCLEOTIDE SEQUENCE [LARGE SCALE GENOMIC DNA]</scope>
    <source>
        <strain evidence="1 2">FJI-L2-BK-P2</strain>
    </source>
</reference>
<accession>A0AAN8EJ85</accession>
<organism evidence="1 2">
    <name type="scientific">Knufia fluminis</name>
    <dbReference type="NCBI Taxonomy" id="191047"/>
    <lineage>
        <taxon>Eukaryota</taxon>
        <taxon>Fungi</taxon>
        <taxon>Dikarya</taxon>
        <taxon>Ascomycota</taxon>
        <taxon>Pezizomycotina</taxon>
        <taxon>Eurotiomycetes</taxon>
        <taxon>Chaetothyriomycetidae</taxon>
        <taxon>Chaetothyriales</taxon>
        <taxon>Trichomeriaceae</taxon>
        <taxon>Knufia</taxon>
    </lineage>
</organism>
<proteinExistence type="predicted"/>
<protein>
    <submittedName>
        <fullName evidence="1">Uncharacterized protein</fullName>
    </submittedName>
</protein>
<name>A0AAN8EJ85_9EURO</name>
<dbReference type="AlphaFoldDB" id="A0AAN8EJ85"/>
<evidence type="ECO:0000313" key="1">
    <source>
        <dbReference type="EMBL" id="KAK5957119.1"/>
    </source>
</evidence>
<comment type="caution">
    <text evidence="1">The sequence shown here is derived from an EMBL/GenBank/DDBJ whole genome shotgun (WGS) entry which is preliminary data.</text>
</comment>